<sequence length="60" mass="6921">MTQSREQGLLAKKEDLSNTLLIINMFNVLFSKYVRCWCKTNNLKAPEDTKINEALTELAM</sequence>
<organism evidence="1 2">
    <name type="scientific">Sinanodonta woodiana</name>
    <name type="common">Chinese pond mussel</name>
    <name type="synonym">Anodonta woodiana</name>
    <dbReference type="NCBI Taxonomy" id="1069815"/>
    <lineage>
        <taxon>Eukaryota</taxon>
        <taxon>Metazoa</taxon>
        <taxon>Spiralia</taxon>
        <taxon>Lophotrochozoa</taxon>
        <taxon>Mollusca</taxon>
        <taxon>Bivalvia</taxon>
        <taxon>Autobranchia</taxon>
        <taxon>Heteroconchia</taxon>
        <taxon>Palaeoheterodonta</taxon>
        <taxon>Unionida</taxon>
        <taxon>Unionoidea</taxon>
        <taxon>Unionidae</taxon>
        <taxon>Unioninae</taxon>
        <taxon>Sinanodonta</taxon>
    </lineage>
</organism>
<evidence type="ECO:0000313" key="1">
    <source>
        <dbReference type="EMBL" id="KAL3882982.1"/>
    </source>
</evidence>
<comment type="caution">
    <text evidence="1">The sequence shown here is derived from an EMBL/GenBank/DDBJ whole genome shotgun (WGS) entry which is preliminary data.</text>
</comment>
<dbReference type="AlphaFoldDB" id="A0ABD3XDA7"/>
<protein>
    <submittedName>
        <fullName evidence="1">Uncharacterized protein</fullName>
    </submittedName>
</protein>
<dbReference type="EMBL" id="JBJQND010000003">
    <property type="protein sequence ID" value="KAL3882982.1"/>
    <property type="molecule type" value="Genomic_DNA"/>
</dbReference>
<proteinExistence type="predicted"/>
<dbReference type="Proteomes" id="UP001634394">
    <property type="component" value="Unassembled WGS sequence"/>
</dbReference>
<reference evidence="1 2" key="1">
    <citation type="submission" date="2024-11" db="EMBL/GenBank/DDBJ databases">
        <title>Chromosome-level genome assembly of the freshwater bivalve Anodonta woodiana.</title>
        <authorList>
            <person name="Chen X."/>
        </authorList>
    </citation>
    <scope>NUCLEOTIDE SEQUENCE [LARGE SCALE GENOMIC DNA]</scope>
    <source>
        <strain evidence="1">MN2024</strain>
        <tissue evidence="1">Gills</tissue>
    </source>
</reference>
<accession>A0ABD3XDA7</accession>
<evidence type="ECO:0000313" key="2">
    <source>
        <dbReference type="Proteomes" id="UP001634394"/>
    </source>
</evidence>
<gene>
    <name evidence="1" type="ORF">ACJMK2_029283</name>
</gene>
<keyword evidence="2" id="KW-1185">Reference proteome</keyword>
<name>A0ABD3XDA7_SINWO</name>